<accession>A0AA89TKB9</accession>
<comment type="caution">
    <text evidence="4">The sequence shown here is derived from an EMBL/GenBank/DDBJ whole genome shotgun (WGS) entry which is preliminary data.</text>
</comment>
<dbReference type="PANTHER" id="PTHR10488:SF1">
    <property type="entry name" value="GLYCINE AMIDINOTRANSFERASE, MITOCHONDRIAL"/>
    <property type="match status" value="1"/>
</dbReference>
<evidence type="ECO:0000313" key="4">
    <source>
        <dbReference type="EMBL" id="MBB5814842.1"/>
    </source>
</evidence>
<evidence type="ECO:0000256" key="2">
    <source>
        <dbReference type="ARBA" id="ARBA00022679"/>
    </source>
</evidence>
<evidence type="ECO:0000256" key="3">
    <source>
        <dbReference type="PIRSR" id="PIRSR633195-1"/>
    </source>
</evidence>
<proteinExistence type="inferred from homology"/>
<dbReference type="Proteomes" id="UP000579531">
    <property type="component" value="Unassembled WGS sequence"/>
</dbReference>
<evidence type="ECO:0000313" key="5">
    <source>
        <dbReference type="Proteomes" id="UP000579531"/>
    </source>
</evidence>
<sequence>MHTHHAEPATTPVVSSFTEWDPLEEVVVGRLAGGVFPSWQDSMLATMPDEGIRAFKESGGRPFPAEHLAAADAELDTLAATLQGRGIKVVRPDDVDYGRAFSSPQWQSPGGMSGGMPRDLLIVVGDTIVEAPMSWRCRTHEVDAFRGLIKSYFQRGGGWLAAPRPQLSDELFDGDFNPETEQGYAISEFEPVFDAADFMRFGHDIIVQRSHVTNEFGINWMRRALGPEFRIHEIPVDDPHAMHIDASIVPLAPGKLLVHPERYVPHPLFKDWEILEAPKPVLPATWPMYFCSAWLSMNVLSLDERTVVVERQEEPMIEALTAWGFECVPVDFRHVYSFGGSFHCATLDVRRQGSGGRYLG</sequence>
<keyword evidence="2 4" id="KW-0808">Transferase</keyword>
<feature type="active site" evidence="3">
    <location>
        <position position="243"/>
    </location>
</feature>
<gene>
    <name evidence="4" type="ORF">HNR72_005870</name>
</gene>
<feature type="active site" evidence="3">
    <location>
        <position position="194"/>
    </location>
</feature>
<protein>
    <submittedName>
        <fullName evidence="4">Glycine amidinotransferase</fullName>
        <ecNumber evidence="4">2.1.4.1</ecNumber>
    </submittedName>
</protein>
<dbReference type="Gene3D" id="3.75.10.10">
    <property type="entry name" value="L-arginine/glycine Amidinotransferase, Chain A"/>
    <property type="match status" value="1"/>
</dbReference>
<dbReference type="GO" id="GO:0015068">
    <property type="term" value="F:glycine amidinotransferase activity"/>
    <property type="evidence" value="ECO:0007669"/>
    <property type="project" value="UniProtKB-EC"/>
</dbReference>
<dbReference type="GeneID" id="93842292"/>
<dbReference type="SUPFAM" id="SSF55909">
    <property type="entry name" value="Pentein"/>
    <property type="match status" value="1"/>
</dbReference>
<feature type="active site" description="Amidino-cysteine intermediate" evidence="3">
    <location>
        <position position="344"/>
    </location>
</feature>
<comment type="similarity">
    <text evidence="1">Belongs to the amidinotransferase family.</text>
</comment>
<dbReference type="InterPro" id="IPR033195">
    <property type="entry name" value="AmidinoTrfase"/>
</dbReference>
<dbReference type="AlphaFoldDB" id="A0AA89TKB9"/>
<reference evidence="4 5" key="1">
    <citation type="submission" date="2020-08" db="EMBL/GenBank/DDBJ databases">
        <title>Sequencing the genomes of 1000 actinobacteria strains.</title>
        <authorList>
            <person name="Klenk H.-P."/>
        </authorList>
    </citation>
    <scope>NUCLEOTIDE SEQUENCE [LARGE SCALE GENOMIC DNA]</scope>
    <source>
        <strain evidence="4 5">DSM 40129</strain>
    </source>
</reference>
<dbReference type="EMBL" id="JACHLX010000001">
    <property type="protein sequence ID" value="MBB5814842.1"/>
    <property type="molecule type" value="Genomic_DNA"/>
</dbReference>
<dbReference type="RefSeq" id="WP_229856059.1">
    <property type="nucleotide sequence ID" value="NZ_BAABFE010000025.1"/>
</dbReference>
<evidence type="ECO:0000256" key="1">
    <source>
        <dbReference type="ARBA" id="ARBA00006943"/>
    </source>
</evidence>
<name>A0AA89TKB9_STRCU</name>
<dbReference type="PANTHER" id="PTHR10488">
    <property type="entry name" value="GLYCINE AMIDINOTRANSFERASE, MITOCHONDRIAL"/>
    <property type="match status" value="1"/>
</dbReference>
<dbReference type="GO" id="GO:0006601">
    <property type="term" value="P:creatine biosynthetic process"/>
    <property type="evidence" value="ECO:0007669"/>
    <property type="project" value="TreeGrafter"/>
</dbReference>
<organism evidence="4 5">
    <name type="scientific">Streptomyces collinus</name>
    <dbReference type="NCBI Taxonomy" id="42684"/>
    <lineage>
        <taxon>Bacteria</taxon>
        <taxon>Bacillati</taxon>
        <taxon>Actinomycetota</taxon>
        <taxon>Actinomycetes</taxon>
        <taxon>Kitasatosporales</taxon>
        <taxon>Streptomycetaceae</taxon>
        <taxon>Streptomyces</taxon>
    </lineage>
</organism>
<keyword evidence="5" id="KW-1185">Reference proteome</keyword>
<dbReference type="EC" id="2.1.4.1" evidence="4"/>